<evidence type="ECO:0008006" key="4">
    <source>
        <dbReference type="Google" id="ProtNLM"/>
    </source>
</evidence>
<protein>
    <recommendedName>
        <fullName evidence="4">DUF1311 domain-containing protein</fullName>
    </recommendedName>
</protein>
<keyword evidence="3" id="KW-1185">Reference proteome</keyword>
<organism evidence="2 3">
    <name type="scientific">Aristophania vespae</name>
    <dbReference type="NCBI Taxonomy" id="2697033"/>
    <lineage>
        <taxon>Bacteria</taxon>
        <taxon>Pseudomonadati</taxon>
        <taxon>Pseudomonadota</taxon>
        <taxon>Alphaproteobacteria</taxon>
        <taxon>Acetobacterales</taxon>
        <taxon>Acetobacteraceae</taxon>
        <taxon>Aristophania</taxon>
    </lineage>
</organism>
<dbReference type="EMBL" id="CP047652">
    <property type="protein sequence ID" value="QHI96048.1"/>
    <property type="molecule type" value="Genomic_DNA"/>
</dbReference>
<sequence>MSKLLKTMLGAVALTYCVSAHAKPFTNEDAIAEANSFKLVCGNHDKARCEHDQKIFIKEYQSAYAGVFEAQREVAYAIWKYRDPENAASQIGACAWQTIAMSSSSNSKVPSDDDRTKKMCQFATADKKSSLAIQKRVEQIKKIIAIHTVYPADFEVFDFIQIDYDKDVSDGADSAD</sequence>
<accession>A0A6P1NF08</accession>
<keyword evidence="1" id="KW-0732">Signal</keyword>
<feature type="chain" id="PRO_5026764106" description="DUF1311 domain-containing protein" evidence="1">
    <location>
        <begin position="23"/>
        <end position="176"/>
    </location>
</feature>
<evidence type="ECO:0000256" key="1">
    <source>
        <dbReference type="SAM" id="SignalP"/>
    </source>
</evidence>
<dbReference type="Proteomes" id="UP000463975">
    <property type="component" value="Chromosome"/>
</dbReference>
<evidence type="ECO:0000313" key="3">
    <source>
        <dbReference type="Proteomes" id="UP000463975"/>
    </source>
</evidence>
<name>A0A6P1NF08_9PROT</name>
<feature type="signal peptide" evidence="1">
    <location>
        <begin position="1"/>
        <end position="22"/>
    </location>
</feature>
<reference evidence="2 3" key="1">
    <citation type="submission" date="2020-01" db="EMBL/GenBank/DDBJ databases">
        <title>Genome sequencing of strain KACC 21507.</title>
        <authorList>
            <person name="Heo J."/>
            <person name="Kim S.-J."/>
            <person name="Kim J.-S."/>
            <person name="Hong S.-B."/>
            <person name="Kwon S.-W."/>
        </authorList>
    </citation>
    <scope>NUCLEOTIDE SEQUENCE [LARGE SCALE GENOMIC DNA]</scope>
    <source>
        <strain evidence="2 3">KACC 21507</strain>
    </source>
</reference>
<proteinExistence type="predicted"/>
<dbReference type="KEGG" id="bomb:GT348_07195"/>
<dbReference type="AlphaFoldDB" id="A0A6P1NF08"/>
<evidence type="ECO:0000313" key="2">
    <source>
        <dbReference type="EMBL" id="QHI96048.1"/>
    </source>
</evidence>
<dbReference type="RefSeq" id="WP_160619121.1">
    <property type="nucleotide sequence ID" value="NZ_CP047652.1"/>
</dbReference>
<gene>
    <name evidence="2" type="ORF">GT348_07195</name>
</gene>